<evidence type="ECO:0000313" key="2">
    <source>
        <dbReference type="Proteomes" id="UP001490330"/>
    </source>
</evidence>
<gene>
    <name evidence="1" type="ORF">ABT322_23045</name>
</gene>
<dbReference type="EMBL" id="JBEPCV010000023">
    <property type="protein sequence ID" value="MER6906564.1"/>
    <property type="molecule type" value="Genomic_DNA"/>
</dbReference>
<sequence length="73" mass="7580">MPAYGFFVEFEAKPDKEEGVAQLLVDAKAKELVDAEPGTLAWFSFRPGACCESAGVATDLAGPIASGFWGGPG</sequence>
<keyword evidence="2" id="KW-1185">Reference proteome</keyword>
<dbReference type="Proteomes" id="UP001490330">
    <property type="component" value="Unassembled WGS sequence"/>
</dbReference>
<proteinExistence type="predicted"/>
<evidence type="ECO:0008006" key="3">
    <source>
        <dbReference type="Google" id="ProtNLM"/>
    </source>
</evidence>
<comment type="caution">
    <text evidence="1">The sequence shown here is derived from an EMBL/GenBank/DDBJ whole genome shotgun (WGS) entry which is preliminary data.</text>
</comment>
<protein>
    <recommendedName>
        <fullName evidence="3">ABM domain-containing protein</fullName>
    </recommendedName>
</protein>
<dbReference type="Gene3D" id="3.30.70.100">
    <property type="match status" value="1"/>
</dbReference>
<dbReference type="SUPFAM" id="SSF54909">
    <property type="entry name" value="Dimeric alpha+beta barrel"/>
    <property type="match status" value="1"/>
</dbReference>
<name>A0ABV1VJA5_9ACTN</name>
<organism evidence="1 2">
    <name type="scientific">Streptomyces flaveolus</name>
    <dbReference type="NCBI Taxonomy" id="67297"/>
    <lineage>
        <taxon>Bacteria</taxon>
        <taxon>Bacillati</taxon>
        <taxon>Actinomycetota</taxon>
        <taxon>Actinomycetes</taxon>
        <taxon>Kitasatosporales</taxon>
        <taxon>Streptomycetaceae</taxon>
        <taxon>Streptomyces</taxon>
    </lineage>
</organism>
<reference evidence="1 2" key="1">
    <citation type="submission" date="2024-06" db="EMBL/GenBank/DDBJ databases">
        <title>The Natural Products Discovery Center: Release of the First 8490 Sequenced Strains for Exploring Actinobacteria Biosynthetic Diversity.</title>
        <authorList>
            <person name="Kalkreuter E."/>
            <person name="Kautsar S.A."/>
            <person name="Yang D."/>
            <person name="Bader C.D."/>
            <person name="Teijaro C.N."/>
            <person name="Fluegel L."/>
            <person name="Davis C.M."/>
            <person name="Simpson J.R."/>
            <person name="Lauterbach L."/>
            <person name="Steele A.D."/>
            <person name="Gui C."/>
            <person name="Meng S."/>
            <person name="Li G."/>
            <person name="Viehrig K."/>
            <person name="Ye F."/>
            <person name="Su P."/>
            <person name="Kiefer A.F."/>
            <person name="Nichols A."/>
            <person name="Cepeda A.J."/>
            <person name="Yan W."/>
            <person name="Fan B."/>
            <person name="Jiang Y."/>
            <person name="Adhikari A."/>
            <person name="Zheng C.-J."/>
            <person name="Schuster L."/>
            <person name="Cowan T.M."/>
            <person name="Smanski M.J."/>
            <person name="Chevrette M.G."/>
            <person name="De Carvalho L.P.S."/>
            <person name="Shen B."/>
        </authorList>
    </citation>
    <scope>NUCLEOTIDE SEQUENCE [LARGE SCALE GENOMIC DNA]</scope>
    <source>
        <strain evidence="1 2">NPDC000632</strain>
    </source>
</reference>
<dbReference type="RefSeq" id="WP_350721445.1">
    <property type="nucleotide sequence ID" value="NZ_JBEPCO010000026.1"/>
</dbReference>
<accession>A0ABV1VJA5</accession>
<dbReference type="InterPro" id="IPR011008">
    <property type="entry name" value="Dimeric_a/b-barrel"/>
</dbReference>
<evidence type="ECO:0000313" key="1">
    <source>
        <dbReference type="EMBL" id="MER6906564.1"/>
    </source>
</evidence>